<reference evidence="1 2" key="1">
    <citation type="submission" date="2023-03" db="EMBL/GenBank/DDBJ databases">
        <title>High recombination rates correlate with genetic variation in Cardiocondyla obscurior ants.</title>
        <authorList>
            <person name="Errbii M."/>
        </authorList>
    </citation>
    <scope>NUCLEOTIDE SEQUENCE [LARGE SCALE GENOMIC DNA]</scope>
    <source>
        <strain evidence="1">Alpha-2009</strain>
        <tissue evidence="1">Whole body</tissue>
    </source>
</reference>
<gene>
    <name evidence="1" type="ORF">PUN28_019663</name>
</gene>
<dbReference type="AlphaFoldDB" id="A0AAW2E9Z1"/>
<accession>A0AAW2E9Z1</accession>
<name>A0AAW2E9Z1_9HYME</name>
<sequence length="124" mass="15157">MYIPRRPVCRNLIFPPFSFSHPLPLPPRVTLRYVTYASRCRRRKCHICSSVYCNKYCNKHGCIQKYHPRVLLGVRTTILSSCDYCAFWNWRRKRTHWRWRNIIRFREVMHNCKSLSSLTIFFLE</sequence>
<dbReference type="EMBL" id="JADYXP020000026">
    <property type="protein sequence ID" value="KAL0100506.1"/>
    <property type="molecule type" value="Genomic_DNA"/>
</dbReference>
<protein>
    <submittedName>
        <fullName evidence="1">Uncharacterized protein</fullName>
    </submittedName>
</protein>
<evidence type="ECO:0000313" key="1">
    <source>
        <dbReference type="EMBL" id="KAL0100506.1"/>
    </source>
</evidence>
<organism evidence="1 2">
    <name type="scientific">Cardiocondyla obscurior</name>
    <dbReference type="NCBI Taxonomy" id="286306"/>
    <lineage>
        <taxon>Eukaryota</taxon>
        <taxon>Metazoa</taxon>
        <taxon>Ecdysozoa</taxon>
        <taxon>Arthropoda</taxon>
        <taxon>Hexapoda</taxon>
        <taxon>Insecta</taxon>
        <taxon>Pterygota</taxon>
        <taxon>Neoptera</taxon>
        <taxon>Endopterygota</taxon>
        <taxon>Hymenoptera</taxon>
        <taxon>Apocrita</taxon>
        <taxon>Aculeata</taxon>
        <taxon>Formicoidea</taxon>
        <taxon>Formicidae</taxon>
        <taxon>Myrmicinae</taxon>
        <taxon>Cardiocondyla</taxon>
    </lineage>
</organism>
<evidence type="ECO:0000313" key="2">
    <source>
        <dbReference type="Proteomes" id="UP001430953"/>
    </source>
</evidence>
<keyword evidence="2" id="KW-1185">Reference proteome</keyword>
<proteinExistence type="predicted"/>
<comment type="caution">
    <text evidence="1">The sequence shown here is derived from an EMBL/GenBank/DDBJ whole genome shotgun (WGS) entry which is preliminary data.</text>
</comment>
<dbReference type="Proteomes" id="UP001430953">
    <property type="component" value="Unassembled WGS sequence"/>
</dbReference>